<dbReference type="RefSeq" id="WP_367724496.1">
    <property type="nucleotide sequence ID" value="NZ_JBFOCI010000004.1"/>
</dbReference>
<dbReference type="InterPro" id="IPR048279">
    <property type="entry name" value="MdtK-like"/>
</dbReference>
<evidence type="ECO:0000256" key="2">
    <source>
        <dbReference type="ARBA" id="ARBA00022448"/>
    </source>
</evidence>
<sequence>MSAIDTVATVPETPWRGEIRAMLQLAWPMVLTNLGQTAMTATDVLMMGRLGPDALAAGSLGANLYFMPMIFGLGLMTAASPMIATELGRKRHSVRDVRRTVRQGLWLSVMVSIPIWLFLWHTEAILVAMGQEPRLATLAGSYVRAMMWASMPFYGYLVLRSFISALERPRWALIIVFGAVGFNVLANWCLMFGNLGFPALGLPGSGWATTLSSLLMFAGMAAVVMFERRFRRYRLFGRFWRPDWPRLKAFLKLGMPIAALLLFEVSIFNASSFLMGLISAASIAAYAIAIQLASLSFMVPLGLAQAVTVRVGRAHGAGDLDAVTRAGWTAYAMGVGFMALMATAMILLPYQLISAFIDLDAPANAEVVGLAVGFLAMAGLFQVVDGAQAVAGGMLRGLHDTTVPMIYALIGYWGVGLPLGIALAFPGGLEGTGIWIGLSVGLAVVAVLMLVRWLRRDRLGLTRVR</sequence>
<keyword evidence="8 10" id="KW-0472">Membrane</keyword>
<dbReference type="EMBL" id="JBFOCI010000004">
    <property type="protein sequence ID" value="MEW9807330.1"/>
    <property type="molecule type" value="Genomic_DNA"/>
</dbReference>
<comment type="subcellular location">
    <subcellularLocation>
        <location evidence="1">Cell inner membrane</location>
        <topology evidence="1">Multi-pass membrane protein</topology>
    </subcellularLocation>
</comment>
<evidence type="ECO:0000256" key="10">
    <source>
        <dbReference type="SAM" id="Phobius"/>
    </source>
</evidence>
<accession>A0ABV3R1Y5</accession>
<evidence type="ECO:0000313" key="11">
    <source>
        <dbReference type="EMBL" id="MEW9807330.1"/>
    </source>
</evidence>
<evidence type="ECO:0000313" key="12">
    <source>
        <dbReference type="Proteomes" id="UP001556196"/>
    </source>
</evidence>
<dbReference type="CDD" id="cd13131">
    <property type="entry name" value="MATE_NorM_like"/>
    <property type="match status" value="1"/>
</dbReference>
<evidence type="ECO:0000256" key="7">
    <source>
        <dbReference type="ARBA" id="ARBA00023065"/>
    </source>
</evidence>
<evidence type="ECO:0000256" key="6">
    <source>
        <dbReference type="ARBA" id="ARBA00022989"/>
    </source>
</evidence>
<proteinExistence type="predicted"/>
<keyword evidence="4" id="KW-1003">Cell membrane</keyword>
<feature type="transmembrane region" description="Helical" evidence="10">
    <location>
        <begin position="433"/>
        <end position="454"/>
    </location>
</feature>
<dbReference type="PANTHER" id="PTHR43298:SF2">
    <property type="entry name" value="FMN_FAD EXPORTER YEEO-RELATED"/>
    <property type="match status" value="1"/>
</dbReference>
<feature type="transmembrane region" description="Helical" evidence="10">
    <location>
        <begin position="105"/>
        <end position="129"/>
    </location>
</feature>
<reference evidence="11 12" key="1">
    <citation type="submission" date="2024-06" db="EMBL/GenBank/DDBJ databases">
        <authorList>
            <person name="Tuo L."/>
        </authorList>
    </citation>
    <scope>NUCLEOTIDE SEQUENCE [LARGE SCALE GENOMIC DNA]</scope>
    <source>
        <strain evidence="11 12">ZMM04-5</strain>
    </source>
</reference>
<evidence type="ECO:0000256" key="9">
    <source>
        <dbReference type="ARBA" id="ARBA00031636"/>
    </source>
</evidence>
<keyword evidence="6 10" id="KW-1133">Transmembrane helix</keyword>
<dbReference type="NCBIfam" id="TIGR00797">
    <property type="entry name" value="matE"/>
    <property type="match status" value="1"/>
</dbReference>
<organism evidence="11 12">
    <name type="scientific">Mesorhizobium marinum</name>
    <dbReference type="NCBI Taxonomy" id="3228790"/>
    <lineage>
        <taxon>Bacteria</taxon>
        <taxon>Pseudomonadati</taxon>
        <taxon>Pseudomonadota</taxon>
        <taxon>Alphaproteobacteria</taxon>
        <taxon>Hyphomicrobiales</taxon>
        <taxon>Phyllobacteriaceae</taxon>
        <taxon>Mesorhizobium</taxon>
    </lineage>
</organism>
<comment type="caution">
    <text evidence="11">The sequence shown here is derived from an EMBL/GenBank/DDBJ whole genome shotgun (WGS) entry which is preliminary data.</text>
</comment>
<keyword evidence="7" id="KW-0406">Ion transport</keyword>
<keyword evidence="2" id="KW-0813">Transport</keyword>
<feature type="transmembrane region" description="Helical" evidence="10">
    <location>
        <begin position="328"/>
        <end position="347"/>
    </location>
</feature>
<feature type="transmembrane region" description="Helical" evidence="10">
    <location>
        <begin position="65"/>
        <end position="84"/>
    </location>
</feature>
<dbReference type="PANTHER" id="PTHR43298">
    <property type="entry name" value="MULTIDRUG RESISTANCE PROTEIN NORM-RELATED"/>
    <property type="match status" value="1"/>
</dbReference>
<dbReference type="InterPro" id="IPR002528">
    <property type="entry name" value="MATE_fam"/>
</dbReference>
<dbReference type="PIRSF" id="PIRSF006603">
    <property type="entry name" value="DinF"/>
    <property type="match status" value="1"/>
</dbReference>
<evidence type="ECO:0000256" key="4">
    <source>
        <dbReference type="ARBA" id="ARBA00022475"/>
    </source>
</evidence>
<evidence type="ECO:0000256" key="8">
    <source>
        <dbReference type="ARBA" id="ARBA00023136"/>
    </source>
</evidence>
<feature type="transmembrane region" description="Helical" evidence="10">
    <location>
        <begin position="367"/>
        <end position="384"/>
    </location>
</feature>
<evidence type="ECO:0000256" key="3">
    <source>
        <dbReference type="ARBA" id="ARBA00022449"/>
    </source>
</evidence>
<gene>
    <name evidence="11" type="ORF">ABUE31_15155</name>
</gene>
<dbReference type="InterPro" id="IPR050222">
    <property type="entry name" value="MATE_MdtK"/>
</dbReference>
<feature type="transmembrane region" description="Helical" evidence="10">
    <location>
        <begin position="205"/>
        <end position="226"/>
    </location>
</feature>
<evidence type="ECO:0000256" key="1">
    <source>
        <dbReference type="ARBA" id="ARBA00004429"/>
    </source>
</evidence>
<evidence type="ECO:0000256" key="5">
    <source>
        <dbReference type="ARBA" id="ARBA00022692"/>
    </source>
</evidence>
<feature type="transmembrane region" description="Helical" evidence="10">
    <location>
        <begin position="171"/>
        <end position="193"/>
    </location>
</feature>
<dbReference type="Proteomes" id="UP001556196">
    <property type="component" value="Unassembled WGS sequence"/>
</dbReference>
<feature type="transmembrane region" description="Helical" evidence="10">
    <location>
        <begin position="405"/>
        <end position="427"/>
    </location>
</feature>
<protein>
    <recommendedName>
        <fullName evidence="9">Multidrug-efflux transporter</fullName>
    </recommendedName>
</protein>
<feature type="transmembrane region" description="Helical" evidence="10">
    <location>
        <begin position="141"/>
        <end position="159"/>
    </location>
</feature>
<keyword evidence="3" id="KW-0050">Antiport</keyword>
<name>A0ABV3R1Y5_9HYPH</name>
<keyword evidence="5 10" id="KW-0812">Transmembrane</keyword>
<dbReference type="Pfam" id="PF01554">
    <property type="entry name" value="MatE"/>
    <property type="match status" value="2"/>
</dbReference>
<feature type="transmembrane region" description="Helical" evidence="10">
    <location>
        <begin position="274"/>
        <end position="307"/>
    </location>
</feature>
<keyword evidence="12" id="KW-1185">Reference proteome</keyword>
<feature type="transmembrane region" description="Helical" evidence="10">
    <location>
        <begin position="247"/>
        <end position="268"/>
    </location>
</feature>